<dbReference type="SUPFAM" id="SSF54826">
    <property type="entry name" value="Enolase N-terminal domain-like"/>
    <property type="match status" value="1"/>
</dbReference>
<dbReference type="InterPro" id="IPR036849">
    <property type="entry name" value="Enolase-like_C_sf"/>
</dbReference>
<dbReference type="InterPro" id="IPR034593">
    <property type="entry name" value="DgoD-like"/>
</dbReference>
<name>A0A3N6M513_NATCH</name>
<dbReference type="SMART" id="SM00922">
    <property type="entry name" value="MR_MLE"/>
    <property type="match status" value="1"/>
</dbReference>
<accession>A0A3N6M513</accession>
<dbReference type="Pfam" id="PF02746">
    <property type="entry name" value="MR_MLE_N"/>
    <property type="match status" value="1"/>
</dbReference>
<dbReference type="InterPro" id="IPR029017">
    <property type="entry name" value="Enolase-like_N"/>
</dbReference>
<dbReference type="Pfam" id="PF13378">
    <property type="entry name" value="MR_MLE_C"/>
    <property type="match status" value="1"/>
</dbReference>
<dbReference type="EMBL" id="REFZ01000013">
    <property type="protein sequence ID" value="RQG98648.1"/>
    <property type="molecule type" value="Genomic_DNA"/>
</dbReference>
<comment type="similarity">
    <text evidence="1">Belongs to the mandelate racemase/muconate lactonizing enzyme family.</text>
</comment>
<evidence type="ECO:0000256" key="1">
    <source>
        <dbReference type="ARBA" id="ARBA00008031"/>
    </source>
</evidence>
<dbReference type="CDD" id="cd03316">
    <property type="entry name" value="MR_like"/>
    <property type="match status" value="1"/>
</dbReference>
<evidence type="ECO:0000313" key="4">
    <source>
        <dbReference type="EMBL" id="RQG98648.1"/>
    </source>
</evidence>
<dbReference type="PANTHER" id="PTHR48080">
    <property type="entry name" value="D-GALACTONATE DEHYDRATASE-RELATED"/>
    <property type="match status" value="1"/>
</dbReference>
<dbReference type="PANTHER" id="PTHR48080:SF3">
    <property type="entry name" value="ENOLASE SUPERFAMILY MEMBER DDB_G0284701"/>
    <property type="match status" value="1"/>
</dbReference>
<evidence type="ECO:0000259" key="3">
    <source>
        <dbReference type="SMART" id="SM00922"/>
    </source>
</evidence>
<sequence length="386" mass="42506">MEVTDVEAIPVEIGLKPLEEDHGLAPYVMGRLEYLESAERVLVKLSTSEGITGWGETAVVYSPSITKSILETVVADLVVGEPVWNFETLHEYYGSHYIDSSVFLSGVEMAMWDAFGKYTGCPLHRLLGGKQTDRVAFSYCYAIDTVEASVERMREVRDAGFDVVKTKVGGYDADTAPDEFAPERTMESDVERLVAMHDAVDGEVELRADANQSWSVSETTRIAARLEDAGIAIQYLEQPIRTDNVGSYKRLRQRLRTPIAVNEDLYHPRNFYELVREDAVDVGVVDMIPIGGILPLKKIASVAEEADISLAHHCGFDLGVKTAAMLHAISSTPAIDLPSDTTYYALEDHVIEDPFEFEDGTLPVPSAPGLGVTVDEEKLEAARIDS</sequence>
<proteinExistence type="inferred from homology"/>
<dbReference type="InterPro" id="IPR013341">
    <property type="entry name" value="Mandelate_racemase_N_dom"/>
</dbReference>
<protein>
    <submittedName>
        <fullName evidence="4">Mandelate racemase/muconate lactonizing enzyme family protein</fullName>
    </submittedName>
</protein>
<dbReference type="AlphaFoldDB" id="A0A3N6M513"/>
<gene>
    <name evidence="4" type="ORF">EA472_16775</name>
</gene>
<dbReference type="InterPro" id="IPR029065">
    <property type="entry name" value="Enolase_C-like"/>
</dbReference>
<dbReference type="InterPro" id="IPR013342">
    <property type="entry name" value="Mandelate_racemase_C"/>
</dbReference>
<dbReference type="SUPFAM" id="SSF51604">
    <property type="entry name" value="Enolase C-terminal domain-like"/>
    <property type="match status" value="1"/>
</dbReference>
<feature type="domain" description="Mandelate racemase/muconate lactonizing enzyme C-terminal" evidence="3">
    <location>
        <begin position="146"/>
        <end position="258"/>
    </location>
</feature>
<dbReference type="Gene3D" id="3.30.390.10">
    <property type="entry name" value="Enolase-like, N-terminal domain"/>
    <property type="match status" value="1"/>
</dbReference>
<keyword evidence="5" id="KW-1185">Reference proteome</keyword>
<evidence type="ECO:0000256" key="2">
    <source>
        <dbReference type="ARBA" id="ARBA00022723"/>
    </source>
</evidence>
<comment type="caution">
    <text evidence="4">The sequence shown here is derived from an EMBL/GenBank/DDBJ whole genome shotgun (WGS) entry which is preliminary data.</text>
</comment>
<dbReference type="SFLD" id="SFLDG00179">
    <property type="entry name" value="mandelate_racemase"/>
    <property type="match status" value="1"/>
</dbReference>
<dbReference type="Gene3D" id="3.20.20.120">
    <property type="entry name" value="Enolase-like C-terminal domain"/>
    <property type="match status" value="1"/>
</dbReference>
<reference evidence="4 5" key="1">
    <citation type="submission" date="2018-10" db="EMBL/GenBank/DDBJ databases">
        <title>Natrarchaeobius chitinivorans gen. nov., sp. nov., and Natrarchaeobius haloalkaliphilus sp. nov., alkaliphilic, chitin-utilizing haloarchaea from hypersaline alkaline lakes.</title>
        <authorList>
            <person name="Sorokin D.Y."/>
            <person name="Elcheninov A.G."/>
            <person name="Kostrikina N.A."/>
            <person name="Bale N.J."/>
            <person name="Sinninghe Damste J.S."/>
            <person name="Khijniak T.V."/>
            <person name="Kublanov I.V."/>
            <person name="Toshchakov S.V."/>
        </authorList>
    </citation>
    <scope>NUCLEOTIDE SEQUENCE [LARGE SCALE GENOMIC DNA]</scope>
    <source>
        <strain evidence="4 5">AArcht7</strain>
    </source>
</reference>
<organism evidence="4 5">
    <name type="scientific">Natrarchaeobius chitinivorans</name>
    <dbReference type="NCBI Taxonomy" id="1679083"/>
    <lineage>
        <taxon>Archaea</taxon>
        <taxon>Methanobacteriati</taxon>
        <taxon>Methanobacteriota</taxon>
        <taxon>Stenosarchaea group</taxon>
        <taxon>Halobacteria</taxon>
        <taxon>Halobacteriales</taxon>
        <taxon>Natrialbaceae</taxon>
        <taxon>Natrarchaeobius</taxon>
    </lineage>
</organism>
<keyword evidence="2" id="KW-0479">Metal-binding</keyword>
<evidence type="ECO:0000313" key="5">
    <source>
        <dbReference type="Proteomes" id="UP000281431"/>
    </source>
</evidence>
<dbReference type="GO" id="GO:0046872">
    <property type="term" value="F:metal ion binding"/>
    <property type="evidence" value="ECO:0007669"/>
    <property type="project" value="UniProtKB-KW"/>
</dbReference>
<dbReference type="SFLD" id="SFLDS00001">
    <property type="entry name" value="Enolase"/>
    <property type="match status" value="1"/>
</dbReference>
<dbReference type="Proteomes" id="UP000281431">
    <property type="component" value="Unassembled WGS sequence"/>
</dbReference>